<reference evidence="2 3" key="1">
    <citation type="submission" date="2012-08" db="EMBL/GenBank/DDBJ databases">
        <title>The genome of cave-isolated P. fluorescens strain R124 demonstrates phenotypic adaptation to the mineral environment.</title>
        <authorList>
            <person name="Barton M.D."/>
            <person name="Petronio M."/>
            <person name="Giarrizzo J.G."/>
            <person name="Bowling B.V."/>
            <person name="Barton H.A."/>
        </authorList>
    </citation>
    <scope>NUCLEOTIDE SEQUENCE [LARGE SCALE GENOMIC DNA]</scope>
    <source>
        <strain evidence="2 3">R124</strain>
    </source>
</reference>
<evidence type="ECO:0000259" key="1">
    <source>
        <dbReference type="Pfam" id="PF14301"/>
    </source>
</evidence>
<dbReference type="Pfam" id="PF14301">
    <property type="entry name" value="DUF4376"/>
    <property type="match status" value="1"/>
</dbReference>
<proteinExistence type="predicted"/>
<sequence>MLRAYSNVGTTFRCVASDWPLADGEVLFDHEPTLQELENSFGFANGELVLKRQLDLIAQERFRREGSGIVVAGLIIDSSRDSQSLIAGMAVSAMLDPEYRCSYKSVAGFVDLTAQQILQIAQAVRSHVQACFDREKTLSESARAGTFSNEMLTEGWPDSLPETPVENLQ</sequence>
<dbReference type="Proteomes" id="UP000006045">
    <property type="component" value="Chromosome"/>
</dbReference>
<dbReference type="EMBL" id="CM001561">
    <property type="protein sequence ID" value="EJZ56817.1"/>
    <property type="molecule type" value="Genomic_DNA"/>
</dbReference>
<name>A0A7U9GQU9_PSEFL</name>
<dbReference type="InterPro" id="IPR025484">
    <property type="entry name" value="DUF4376"/>
</dbReference>
<organism evidence="2 3">
    <name type="scientific">Pseudomonas fluorescens R124</name>
    <dbReference type="NCBI Taxonomy" id="743713"/>
    <lineage>
        <taxon>Bacteria</taxon>
        <taxon>Pseudomonadati</taxon>
        <taxon>Pseudomonadota</taxon>
        <taxon>Gammaproteobacteria</taxon>
        <taxon>Pseudomonadales</taxon>
        <taxon>Pseudomonadaceae</taxon>
        <taxon>Pseudomonas</taxon>
    </lineage>
</organism>
<dbReference type="RefSeq" id="WP_003222197.1">
    <property type="nucleotide sequence ID" value="NZ_CM001561.1"/>
</dbReference>
<feature type="domain" description="DUF4376" evidence="1">
    <location>
        <begin position="52"/>
        <end position="143"/>
    </location>
</feature>
<gene>
    <name evidence="2" type="ORF">I1A_001128</name>
</gene>
<protein>
    <recommendedName>
        <fullName evidence="1">DUF4376 domain-containing protein</fullName>
    </recommendedName>
</protein>
<accession>A0A7U9GQU9</accession>
<dbReference type="OrthoDB" id="7875280at2"/>
<dbReference type="AlphaFoldDB" id="A0A7U9GQU9"/>
<evidence type="ECO:0000313" key="3">
    <source>
        <dbReference type="Proteomes" id="UP000006045"/>
    </source>
</evidence>
<evidence type="ECO:0000313" key="2">
    <source>
        <dbReference type="EMBL" id="EJZ56817.1"/>
    </source>
</evidence>